<reference evidence="1 2" key="1">
    <citation type="submission" date="2019-05" db="EMBL/GenBank/DDBJ databases">
        <title>Emergence of the Ug99 lineage of the wheat stem rust pathogen through somatic hybridization.</title>
        <authorList>
            <person name="Li F."/>
            <person name="Upadhyaya N.M."/>
            <person name="Sperschneider J."/>
            <person name="Matny O."/>
            <person name="Nguyen-Phuc H."/>
            <person name="Mago R."/>
            <person name="Raley C."/>
            <person name="Miller M.E."/>
            <person name="Silverstein K.A.T."/>
            <person name="Henningsen E."/>
            <person name="Hirsch C.D."/>
            <person name="Visser B."/>
            <person name="Pretorius Z.A."/>
            <person name="Steffenson B.J."/>
            <person name="Schwessinger B."/>
            <person name="Dodds P.N."/>
            <person name="Figueroa M."/>
        </authorList>
    </citation>
    <scope>NUCLEOTIDE SEQUENCE [LARGE SCALE GENOMIC DNA]</scope>
    <source>
        <strain evidence="1">21-0</strain>
    </source>
</reference>
<dbReference type="EMBL" id="VSWC01000080">
    <property type="protein sequence ID" value="KAA1093041.1"/>
    <property type="molecule type" value="Genomic_DNA"/>
</dbReference>
<dbReference type="Proteomes" id="UP000324748">
    <property type="component" value="Unassembled WGS sequence"/>
</dbReference>
<dbReference type="AlphaFoldDB" id="A0A5B0NV08"/>
<evidence type="ECO:0000313" key="1">
    <source>
        <dbReference type="EMBL" id="KAA1093041.1"/>
    </source>
</evidence>
<comment type="caution">
    <text evidence="1">The sequence shown here is derived from an EMBL/GenBank/DDBJ whole genome shotgun (WGS) entry which is preliminary data.</text>
</comment>
<sequence>MTNLTQKQCVNLVDGVKLGGLSRCVLCGTLQRRGQASRIGGKKHLCKKKKRGEKDVFITVAGMTLHMLIGEVTHVTLKKAVYQYQYCLWYSYQISNIQGVKCILLPRLEFMNEKTNPAS</sequence>
<evidence type="ECO:0000313" key="2">
    <source>
        <dbReference type="Proteomes" id="UP000324748"/>
    </source>
</evidence>
<name>A0A5B0NV08_PUCGR</name>
<gene>
    <name evidence="1" type="ORF">PGT21_022418</name>
</gene>
<keyword evidence="2" id="KW-1185">Reference proteome</keyword>
<protein>
    <submittedName>
        <fullName evidence="1">Uncharacterized protein</fullName>
    </submittedName>
</protein>
<organism evidence="1 2">
    <name type="scientific">Puccinia graminis f. sp. tritici</name>
    <dbReference type="NCBI Taxonomy" id="56615"/>
    <lineage>
        <taxon>Eukaryota</taxon>
        <taxon>Fungi</taxon>
        <taxon>Dikarya</taxon>
        <taxon>Basidiomycota</taxon>
        <taxon>Pucciniomycotina</taxon>
        <taxon>Pucciniomycetes</taxon>
        <taxon>Pucciniales</taxon>
        <taxon>Pucciniaceae</taxon>
        <taxon>Puccinia</taxon>
    </lineage>
</organism>
<proteinExistence type="predicted"/>
<accession>A0A5B0NV08</accession>